<sequence>MVGFTATGSTFYVGFAFVRDEKDDSYEVILNCLVEVYEALGLELPRTILTDKEQALMNAVKAVFPSTKHMICLWYINMNIMKKARPILAEQLAKARQETTSLQRRTKAERDRELREMVNEAWKTMLKLWIRIVYAITIEEREERWRQFKESYKEPIFMPLLEYLQSEWLDDCPEYFLHEYTSEYLHLNEISTSRTEGAHWLLKQDL</sequence>
<evidence type="ECO:0000313" key="3">
    <source>
        <dbReference type="Proteomes" id="UP000177622"/>
    </source>
</evidence>
<reference evidence="2 3" key="1">
    <citation type="journal article" date="2016" name="Sci. Rep.">
        <title>Penicillium arizonense, a new, genome sequenced fungal species, reveals a high chemical diversity in secreted metabolites.</title>
        <authorList>
            <person name="Grijseels S."/>
            <person name="Nielsen J.C."/>
            <person name="Randelovic M."/>
            <person name="Nielsen J."/>
            <person name="Nielsen K.F."/>
            <person name="Workman M."/>
            <person name="Frisvad J.C."/>
        </authorList>
    </citation>
    <scope>NUCLEOTIDE SEQUENCE [LARGE SCALE GENOMIC DNA]</scope>
    <source>
        <strain evidence="2 3">CBS 141311</strain>
    </source>
</reference>
<name>A0A1F5L100_PENAI</name>
<evidence type="ECO:0000313" key="2">
    <source>
        <dbReference type="EMBL" id="OGE46874.1"/>
    </source>
</evidence>
<evidence type="ECO:0000259" key="1">
    <source>
        <dbReference type="Pfam" id="PF10551"/>
    </source>
</evidence>
<dbReference type="EMBL" id="LXJU01000095">
    <property type="protein sequence ID" value="OGE46874.1"/>
    <property type="molecule type" value="Genomic_DNA"/>
</dbReference>
<accession>A0A1F5L100</accession>
<protein>
    <recommendedName>
        <fullName evidence="1">MULE transposase domain-containing protein</fullName>
    </recommendedName>
</protein>
<dbReference type="InterPro" id="IPR052579">
    <property type="entry name" value="Zinc_finger_SWIM"/>
</dbReference>
<feature type="domain" description="MULE transposase" evidence="1">
    <location>
        <begin position="2"/>
        <end position="79"/>
    </location>
</feature>
<gene>
    <name evidence="2" type="ORF">PENARI_c095G02495</name>
</gene>
<dbReference type="RefSeq" id="XP_022482341.1">
    <property type="nucleotide sequence ID" value="XM_022637798.1"/>
</dbReference>
<dbReference type="GeneID" id="34582532"/>
<dbReference type="PANTHER" id="PTHR31569:SF4">
    <property type="entry name" value="SWIM-TYPE DOMAIN-CONTAINING PROTEIN"/>
    <property type="match status" value="1"/>
</dbReference>
<dbReference type="AlphaFoldDB" id="A0A1F5L100"/>
<dbReference type="InterPro" id="IPR018289">
    <property type="entry name" value="MULE_transposase_dom"/>
</dbReference>
<dbReference type="PANTHER" id="PTHR31569">
    <property type="entry name" value="SWIM-TYPE DOMAIN-CONTAINING PROTEIN"/>
    <property type="match status" value="1"/>
</dbReference>
<proteinExistence type="predicted"/>
<organism evidence="2 3">
    <name type="scientific">Penicillium arizonense</name>
    <dbReference type="NCBI Taxonomy" id="1835702"/>
    <lineage>
        <taxon>Eukaryota</taxon>
        <taxon>Fungi</taxon>
        <taxon>Dikarya</taxon>
        <taxon>Ascomycota</taxon>
        <taxon>Pezizomycotina</taxon>
        <taxon>Eurotiomycetes</taxon>
        <taxon>Eurotiomycetidae</taxon>
        <taxon>Eurotiales</taxon>
        <taxon>Aspergillaceae</taxon>
        <taxon>Penicillium</taxon>
    </lineage>
</organism>
<dbReference type="OrthoDB" id="4359445at2759"/>
<dbReference type="Proteomes" id="UP000177622">
    <property type="component" value="Unassembled WGS sequence"/>
</dbReference>
<comment type="caution">
    <text evidence="2">The sequence shown here is derived from an EMBL/GenBank/DDBJ whole genome shotgun (WGS) entry which is preliminary data.</text>
</comment>
<dbReference type="Pfam" id="PF10551">
    <property type="entry name" value="MULE"/>
    <property type="match status" value="1"/>
</dbReference>
<keyword evidence="3" id="KW-1185">Reference proteome</keyword>